<evidence type="ECO:0000256" key="1">
    <source>
        <dbReference type="ARBA" id="ARBA00006119"/>
    </source>
</evidence>
<comment type="similarity">
    <text evidence="1">Belongs to the Secretory-abundant heat soluble protein (SAHS) family.</text>
</comment>
<keyword evidence="6" id="KW-1185">Reference proteome</keyword>
<proteinExistence type="inferred from homology"/>
<evidence type="ECO:0000256" key="2">
    <source>
        <dbReference type="ARBA" id="ARBA00023016"/>
    </source>
</evidence>
<feature type="chain" id="PRO_5040792075" evidence="4">
    <location>
        <begin position="20"/>
        <end position="165"/>
    </location>
</feature>
<protein>
    <submittedName>
        <fullName evidence="5">Uncharacterized protein</fullName>
    </submittedName>
</protein>
<evidence type="ECO:0000313" key="5">
    <source>
        <dbReference type="EMBL" id="OWA51792.1"/>
    </source>
</evidence>
<dbReference type="OrthoDB" id="354351at2759"/>
<evidence type="ECO:0000313" key="6">
    <source>
        <dbReference type="Proteomes" id="UP000192578"/>
    </source>
</evidence>
<dbReference type="InterPro" id="IPR012674">
    <property type="entry name" value="Calycin"/>
</dbReference>
<comment type="caution">
    <text evidence="5">The sequence shown here is derived from an EMBL/GenBank/DDBJ whole genome shotgun (WGS) entry which is preliminary data.</text>
</comment>
<dbReference type="CDD" id="cd00742">
    <property type="entry name" value="FABP"/>
    <property type="match status" value="1"/>
</dbReference>
<organism evidence="5 6">
    <name type="scientific">Hypsibius exemplaris</name>
    <name type="common">Freshwater tardigrade</name>
    <dbReference type="NCBI Taxonomy" id="2072580"/>
    <lineage>
        <taxon>Eukaryota</taxon>
        <taxon>Metazoa</taxon>
        <taxon>Ecdysozoa</taxon>
        <taxon>Tardigrada</taxon>
        <taxon>Eutardigrada</taxon>
        <taxon>Parachela</taxon>
        <taxon>Hypsibioidea</taxon>
        <taxon>Hypsibiidae</taxon>
        <taxon>Hypsibius</taxon>
    </lineage>
</organism>
<name>A0A9X6NCX1_HYPEX</name>
<reference evidence="6" key="1">
    <citation type="submission" date="2017-01" db="EMBL/GenBank/DDBJ databases">
        <title>Comparative genomics of anhydrobiosis in the tardigrade Hypsibius dujardini.</title>
        <authorList>
            <person name="Yoshida Y."/>
            <person name="Koutsovoulos G."/>
            <person name="Laetsch D."/>
            <person name="Stevens L."/>
            <person name="Kumar S."/>
            <person name="Horikawa D."/>
            <person name="Ishino K."/>
            <person name="Komine S."/>
            <person name="Tomita M."/>
            <person name="Blaxter M."/>
            <person name="Arakawa K."/>
        </authorList>
    </citation>
    <scope>NUCLEOTIDE SEQUENCE [LARGE SCALE GENOMIC DNA]</scope>
    <source>
        <strain evidence="6">Z151</strain>
    </source>
</reference>
<dbReference type="SUPFAM" id="SSF50814">
    <property type="entry name" value="Lipocalins"/>
    <property type="match status" value="1"/>
</dbReference>
<evidence type="ECO:0000256" key="3">
    <source>
        <dbReference type="ARBA" id="ARBA00045493"/>
    </source>
</evidence>
<evidence type="ECO:0000256" key="4">
    <source>
        <dbReference type="SAM" id="SignalP"/>
    </source>
</evidence>
<dbReference type="Proteomes" id="UP000192578">
    <property type="component" value="Unassembled WGS sequence"/>
</dbReference>
<accession>A0A9X6NCX1</accession>
<feature type="signal peptide" evidence="4">
    <location>
        <begin position="1"/>
        <end position="19"/>
    </location>
</feature>
<dbReference type="EMBL" id="MTYJ01000239">
    <property type="protein sequence ID" value="OWA51792.1"/>
    <property type="molecule type" value="Genomic_DNA"/>
</dbReference>
<dbReference type="Gene3D" id="2.40.128.20">
    <property type="match status" value="1"/>
</dbReference>
<keyword evidence="2" id="KW-0346">Stress response</keyword>
<keyword evidence="4" id="KW-0732">Signal</keyword>
<dbReference type="AlphaFoldDB" id="A0A9X6NCX1"/>
<gene>
    <name evidence="5" type="ORF">BV898_16258</name>
</gene>
<comment type="function">
    <text evidence="3">Secreted heat soluble protein acting as a molecular shield in water-deficient condition. Tardigrade-specific intrinsically disordered proteins (TDPs) are essential for desiccation tolerance by forming non-crystalline amorphous solids upon desiccation, and this vitrified state mirrors their protective capabilities.</text>
</comment>
<sequence>MSRVLVALALFGVVALAAASGDAQKEWTGKSWLGKWQSLPTDKSENWEAFVNALAIPEQYTRDLQKTVHTFYKQGDHYHHIFAIPDKNFEKNIEFNLGAESSAKHGEHEVKIKYAEDGDKLVADVRIAAKNKHIHDVYEVQGEELVKTYKVGDVVAKRWFKKIAQ</sequence>